<feature type="domain" description="LYR motif-containing protein Cup1-like N-terminal" evidence="1">
    <location>
        <begin position="12"/>
        <end position="95"/>
    </location>
</feature>
<comment type="caution">
    <text evidence="2">The sequence shown here is derived from an EMBL/GenBank/DDBJ whole genome shotgun (WGS) entry which is preliminary data.</text>
</comment>
<organism evidence="2 3">
    <name type="scientific">Mycena rosella</name>
    <name type="common">Pink bonnet</name>
    <name type="synonym">Agaricus rosellus</name>
    <dbReference type="NCBI Taxonomy" id="1033263"/>
    <lineage>
        <taxon>Eukaryota</taxon>
        <taxon>Fungi</taxon>
        <taxon>Dikarya</taxon>
        <taxon>Basidiomycota</taxon>
        <taxon>Agaricomycotina</taxon>
        <taxon>Agaricomycetes</taxon>
        <taxon>Agaricomycetidae</taxon>
        <taxon>Agaricales</taxon>
        <taxon>Marasmiineae</taxon>
        <taxon>Mycenaceae</taxon>
        <taxon>Mycena</taxon>
    </lineage>
</organism>
<reference evidence="2" key="1">
    <citation type="submission" date="2023-03" db="EMBL/GenBank/DDBJ databases">
        <title>Massive genome expansion in bonnet fungi (Mycena s.s.) driven by repeated elements and novel gene families across ecological guilds.</title>
        <authorList>
            <consortium name="Lawrence Berkeley National Laboratory"/>
            <person name="Harder C.B."/>
            <person name="Miyauchi S."/>
            <person name="Viragh M."/>
            <person name="Kuo A."/>
            <person name="Thoen E."/>
            <person name="Andreopoulos B."/>
            <person name="Lu D."/>
            <person name="Skrede I."/>
            <person name="Drula E."/>
            <person name="Henrissat B."/>
            <person name="Morin E."/>
            <person name="Kohler A."/>
            <person name="Barry K."/>
            <person name="LaButti K."/>
            <person name="Morin E."/>
            <person name="Salamov A."/>
            <person name="Lipzen A."/>
            <person name="Mereny Z."/>
            <person name="Hegedus B."/>
            <person name="Baldrian P."/>
            <person name="Stursova M."/>
            <person name="Weitz H."/>
            <person name="Taylor A."/>
            <person name="Grigoriev I.V."/>
            <person name="Nagy L.G."/>
            <person name="Martin F."/>
            <person name="Kauserud H."/>
        </authorList>
    </citation>
    <scope>NUCLEOTIDE SEQUENCE</scope>
    <source>
        <strain evidence="2">CBHHK067</strain>
    </source>
</reference>
<evidence type="ECO:0000313" key="2">
    <source>
        <dbReference type="EMBL" id="KAJ7706370.1"/>
    </source>
</evidence>
<dbReference type="InterPro" id="IPR046896">
    <property type="entry name" value="Cup1-like_N"/>
</dbReference>
<name>A0AAD7M934_MYCRO</name>
<evidence type="ECO:0000313" key="3">
    <source>
        <dbReference type="Proteomes" id="UP001221757"/>
    </source>
</evidence>
<dbReference type="Proteomes" id="UP001221757">
    <property type="component" value="Unassembled WGS sequence"/>
</dbReference>
<evidence type="ECO:0000259" key="1">
    <source>
        <dbReference type="Pfam" id="PF20263"/>
    </source>
</evidence>
<sequence length="330" mass="37551">MTPSPDHLVFGLYRAFLRQTRKLPHLYLQQFWRIKAFDDVRAILKTDNGVRDTKFKRMAKDLRKLEAANNRDAKAFNHILAVAYGRKGKLKRELMEPILTDPTAPIPPRIIPAVESSRPPVYSKELKALLISGLSRTTKPLVAAQLEFPPTLPPRADPASEEARLLGSFSKRRETNARWRYFVAEWQKVRPPLQVVVRSGPTDSPGVKLDDVRREGIRSLPMQGLHVFEDVEKLASPPLPLAKRRTRNPRVKAPDPDTVPSRWLRRRYQELLSRIPVLTYTAPPAKTPSYYSVSLSPSTQLNIPHADTADLEWMDENTTVVAKPKRAPNV</sequence>
<proteinExistence type="predicted"/>
<dbReference type="Pfam" id="PF20263">
    <property type="entry name" value="LYRM2-like"/>
    <property type="match status" value="1"/>
</dbReference>
<dbReference type="AlphaFoldDB" id="A0AAD7M934"/>
<gene>
    <name evidence="2" type="ORF">B0H17DRAFT_919441</name>
</gene>
<protein>
    <recommendedName>
        <fullName evidence="1">LYR motif-containing protein Cup1-like N-terminal domain-containing protein</fullName>
    </recommendedName>
</protein>
<keyword evidence="3" id="KW-1185">Reference proteome</keyword>
<accession>A0AAD7M934</accession>
<dbReference type="EMBL" id="JARKIE010000007">
    <property type="protein sequence ID" value="KAJ7706370.1"/>
    <property type="molecule type" value="Genomic_DNA"/>
</dbReference>